<keyword evidence="3 5" id="KW-1133">Transmembrane helix</keyword>
<feature type="transmembrane region" description="Helical" evidence="5">
    <location>
        <begin position="372"/>
        <end position="395"/>
    </location>
</feature>
<evidence type="ECO:0000256" key="5">
    <source>
        <dbReference type="SAM" id="Phobius"/>
    </source>
</evidence>
<dbReference type="Gene3D" id="1.20.1250.20">
    <property type="entry name" value="MFS general substrate transporter like domains"/>
    <property type="match status" value="1"/>
</dbReference>
<feature type="transmembrane region" description="Helical" evidence="5">
    <location>
        <begin position="132"/>
        <end position="150"/>
    </location>
</feature>
<reference evidence="7 8" key="1">
    <citation type="submission" date="2018-09" db="EMBL/GenBank/DDBJ databases">
        <title>Characterization of the phylogenetic diversity of five novel species belonging to the genus Bifidobacterium.</title>
        <authorList>
            <person name="Lugli G.A."/>
            <person name="Duranti S."/>
            <person name="Milani C."/>
        </authorList>
    </citation>
    <scope>NUCLEOTIDE SEQUENCE [LARGE SCALE GENOMIC DNA]</scope>
    <source>
        <strain evidence="7 8">2028B</strain>
    </source>
</reference>
<evidence type="ECO:0000256" key="1">
    <source>
        <dbReference type="ARBA" id="ARBA00004651"/>
    </source>
</evidence>
<dbReference type="InterPro" id="IPR011701">
    <property type="entry name" value="MFS"/>
</dbReference>
<gene>
    <name evidence="7" type="ORF">D2E23_2007</name>
</gene>
<comment type="subcellular location">
    <subcellularLocation>
        <location evidence="1">Cell membrane</location>
        <topology evidence="1">Multi-pass membrane protein</topology>
    </subcellularLocation>
</comment>
<feature type="transmembrane region" description="Helical" evidence="5">
    <location>
        <begin position="32"/>
        <end position="55"/>
    </location>
</feature>
<proteinExistence type="predicted"/>
<sequence>MSNTVAKEKEGTTIVSKISDEDQPKFPWRPALALLIGPAGWAAPFTALNAVLLPAKVANIAPGQKVAIVALVTSVTMIVSLISGIIFGALSDMTRSRFGSRTPWVIGGAVAGSLCLIVFAMTDSLPVMLVSWWAYDAFFHAITAAGTAWLPDRVAPRWRGSASAMFGVAGQIGNLGVQAVAAQFMNNIPAGVIFALVAADICVLVACVICKEPSNKHEDPVKFDLSAFRNFLPPLHGSRDYYLAALARMLWMMPGGIGTYRLFTLTDYMHQTKAQAADWMSLMASLSLVIGIVFCLISGPLADRFHTVKIPCVIAVFVVCVPCWLPFFDPTPMTYTIYVAISAIGGGIFNALDQTIMTSVLPDAKTAAKDLAFINVAGTIGNLLAPIVAAAVIGAFGYRGLFPMGFIILSCAALCILAIKRVH</sequence>
<dbReference type="GO" id="GO:0005886">
    <property type="term" value="C:plasma membrane"/>
    <property type="evidence" value="ECO:0007669"/>
    <property type="project" value="UniProtKB-SubCell"/>
</dbReference>
<dbReference type="PROSITE" id="PS50850">
    <property type="entry name" value="MFS"/>
    <property type="match status" value="1"/>
</dbReference>
<dbReference type="EMBL" id="QXGJ01000013">
    <property type="protein sequence ID" value="RSX49505.1"/>
    <property type="molecule type" value="Genomic_DNA"/>
</dbReference>
<evidence type="ECO:0000256" key="4">
    <source>
        <dbReference type="ARBA" id="ARBA00023136"/>
    </source>
</evidence>
<dbReference type="Proteomes" id="UP000288607">
    <property type="component" value="Unassembled WGS sequence"/>
</dbReference>
<accession>A0A430F9J6</accession>
<feature type="transmembrane region" description="Helical" evidence="5">
    <location>
        <begin position="241"/>
        <end position="260"/>
    </location>
</feature>
<dbReference type="SUPFAM" id="SSF103473">
    <property type="entry name" value="MFS general substrate transporter"/>
    <property type="match status" value="1"/>
</dbReference>
<dbReference type="AlphaFoldDB" id="A0A430F9J6"/>
<dbReference type="PANTHER" id="PTHR23528">
    <property type="match status" value="1"/>
</dbReference>
<dbReference type="RefSeq" id="WP_164520786.1">
    <property type="nucleotide sequence ID" value="NZ_JAFEJY010000001.1"/>
</dbReference>
<comment type="caution">
    <text evidence="7">The sequence shown here is derived from an EMBL/GenBank/DDBJ whole genome shotgun (WGS) entry which is preliminary data.</text>
</comment>
<feature type="transmembrane region" description="Helical" evidence="5">
    <location>
        <begin position="102"/>
        <end position="120"/>
    </location>
</feature>
<feature type="transmembrane region" description="Helical" evidence="5">
    <location>
        <begin position="308"/>
        <end position="327"/>
    </location>
</feature>
<dbReference type="GO" id="GO:0022857">
    <property type="term" value="F:transmembrane transporter activity"/>
    <property type="evidence" value="ECO:0007669"/>
    <property type="project" value="InterPro"/>
</dbReference>
<evidence type="ECO:0000313" key="7">
    <source>
        <dbReference type="EMBL" id="RSX49505.1"/>
    </source>
</evidence>
<dbReference type="InterPro" id="IPR036259">
    <property type="entry name" value="MFS_trans_sf"/>
</dbReference>
<evidence type="ECO:0000313" key="8">
    <source>
        <dbReference type="Proteomes" id="UP000288607"/>
    </source>
</evidence>
<dbReference type="Pfam" id="PF07690">
    <property type="entry name" value="MFS_1"/>
    <property type="match status" value="1"/>
</dbReference>
<dbReference type="InterPro" id="IPR020846">
    <property type="entry name" value="MFS_dom"/>
</dbReference>
<feature type="domain" description="Major facilitator superfamily (MFS) profile" evidence="6">
    <location>
        <begin position="240"/>
        <end position="423"/>
    </location>
</feature>
<keyword evidence="2 5" id="KW-0812">Transmembrane</keyword>
<keyword evidence="4 5" id="KW-0472">Membrane</keyword>
<dbReference type="PANTHER" id="PTHR23528:SF1">
    <property type="entry name" value="MAJOR FACILITATOR SUPERFAMILY (MFS) PROFILE DOMAIN-CONTAINING PROTEIN"/>
    <property type="match status" value="1"/>
</dbReference>
<feature type="transmembrane region" description="Helical" evidence="5">
    <location>
        <begin position="280"/>
        <end position="301"/>
    </location>
</feature>
<feature type="transmembrane region" description="Helical" evidence="5">
    <location>
        <begin position="188"/>
        <end position="210"/>
    </location>
</feature>
<protein>
    <submittedName>
        <fullName evidence="7">Multidrug transporter</fullName>
    </submittedName>
</protein>
<organism evidence="7 8">
    <name type="scientific">Bifidobacterium callimiconis</name>
    <dbReference type="NCBI Taxonomy" id="2306973"/>
    <lineage>
        <taxon>Bacteria</taxon>
        <taxon>Bacillati</taxon>
        <taxon>Actinomycetota</taxon>
        <taxon>Actinomycetes</taxon>
        <taxon>Bifidobacteriales</taxon>
        <taxon>Bifidobacteriaceae</taxon>
        <taxon>Bifidobacterium</taxon>
    </lineage>
</organism>
<feature type="transmembrane region" description="Helical" evidence="5">
    <location>
        <begin position="333"/>
        <end position="352"/>
    </location>
</feature>
<feature type="transmembrane region" description="Helical" evidence="5">
    <location>
        <begin position="67"/>
        <end position="90"/>
    </location>
</feature>
<feature type="transmembrane region" description="Helical" evidence="5">
    <location>
        <begin position="162"/>
        <end position="182"/>
    </location>
</feature>
<evidence type="ECO:0000256" key="3">
    <source>
        <dbReference type="ARBA" id="ARBA00022989"/>
    </source>
</evidence>
<feature type="transmembrane region" description="Helical" evidence="5">
    <location>
        <begin position="401"/>
        <end position="419"/>
    </location>
</feature>
<keyword evidence="8" id="KW-1185">Reference proteome</keyword>
<evidence type="ECO:0000259" key="6">
    <source>
        <dbReference type="PROSITE" id="PS50850"/>
    </source>
</evidence>
<name>A0A430F9J6_9BIFI</name>
<evidence type="ECO:0000256" key="2">
    <source>
        <dbReference type="ARBA" id="ARBA00022692"/>
    </source>
</evidence>